<evidence type="ECO:0000259" key="1">
    <source>
        <dbReference type="Pfam" id="PF01557"/>
    </source>
</evidence>
<dbReference type="AlphaFoldDB" id="A0A250JHA7"/>
<dbReference type="RefSeq" id="WP_095990714.1">
    <property type="nucleotide sequence ID" value="NZ_CP022098.1"/>
</dbReference>
<dbReference type="Proteomes" id="UP000217257">
    <property type="component" value="Chromosome"/>
</dbReference>
<organism evidence="3 4">
    <name type="scientific">Cystobacter fuscus</name>
    <dbReference type="NCBI Taxonomy" id="43"/>
    <lineage>
        <taxon>Bacteria</taxon>
        <taxon>Pseudomonadati</taxon>
        <taxon>Myxococcota</taxon>
        <taxon>Myxococcia</taxon>
        <taxon>Myxococcales</taxon>
        <taxon>Cystobacterineae</taxon>
        <taxon>Archangiaceae</taxon>
        <taxon>Cystobacter</taxon>
    </lineage>
</organism>
<dbReference type="Pfam" id="PF01557">
    <property type="entry name" value="FAA_hydrolase"/>
    <property type="match status" value="1"/>
</dbReference>
<dbReference type="GO" id="GO:0016787">
    <property type="term" value="F:hydrolase activity"/>
    <property type="evidence" value="ECO:0007669"/>
    <property type="project" value="UniProtKB-KW"/>
</dbReference>
<dbReference type="SUPFAM" id="SSF56529">
    <property type="entry name" value="FAH"/>
    <property type="match status" value="1"/>
</dbReference>
<dbReference type="EMBL" id="CP022098">
    <property type="protein sequence ID" value="ATB43274.1"/>
    <property type="molecule type" value="Genomic_DNA"/>
</dbReference>
<gene>
    <name evidence="3" type="ORF">CYFUS_008754</name>
</gene>
<evidence type="ECO:0000313" key="4">
    <source>
        <dbReference type="Proteomes" id="UP000217257"/>
    </source>
</evidence>
<protein>
    <submittedName>
        <fullName evidence="3">Fumarylacetoacetate hydrolase</fullName>
    </submittedName>
</protein>
<dbReference type="PANTHER" id="PTHR43211:SF1">
    <property type="entry name" value="BLL6422 PROTEIN"/>
    <property type="match status" value="1"/>
</dbReference>
<dbReference type="InterPro" id="IPR011234">
    <property type="entry name" value="Fumarylacetoacetase-like_C"/>
</dbReference>
<evidence type="ECO:0000313" key="3">
    <source>
        <dbReference type="EMBL" id="ATB43274.1"/>
    </source>
</evidence>
<dbReference type="InterPro" id="IPR041072">
    <property type="entry name" value="FAA_hydro_N"/>
</dbReference>
<reference evidence="3 4" key="1">
    <citation type="submission" date="2017-06" db="EMBL/GenBank/DDBJ databases">
        <title>Sequencing and comparative analysis of myxobacterial genomes.</title>
        <authorList>
            <person name="Rupp O."/>
            <person name="Goesmann A."/>
            <person name="Sogaard-Andersen L."/>
        </authorList>
    </citation>
    <scope>NUCLEOTIDE SEQUENCE [LARGE SCALE GENOMIC DNA]</scope>
    <source>
        <strain evidence="3 4">DSM 52655</strain>
    </source>
</reference>
<dbReference type="KEGG" id="cfus:CYFUS_008754"/>
<sequence>MKLATLKDGTRDGRLIVVKRDQSTFVPATAVAPSLQAALDQWDALEPRLRALAEDLESGRVRGEPLDVRALHSPLPRAYEWVDGSVYLNHVVLVRKARNAEPPATLKTDPLVYQGGSGTFLAPTQDLVLPDESWGLDFESEVAVILGDVPLGTQAKDAGRYVKLVMLCNDVTLRNLIPAELAKGFGFFQGKPSTAFSPFALTPDELGAAWKDGRLHLRLRSTLNGQVVGDTDAGPEMHFSFFDLIQHIAKTRAFTAGTILGSGTVSNEDRSRGISCLAERRMIETIEHGAPRTPFMKVGDTIDIEMFGPEGTSLFGRISQKVVAG</sequence>
<feature type="domain" description="Fumarylacetoacetase-like C-terminal" evidence="1">
    <location>
        <begin position="82"/>
        <end position="322"/>
    </location>
</feature>
<evidence type="ECO:0000259" key="2">
    <source>
        <dbReference type="Pfam" id="PF18288"/>
    </source>
</evidence>
<name>A0A250JHA7_9BACT</name>
<dbReference type="InterPro" id="IPR036663">
    <property type="entry name" value="Fumarylacetoacetase_C_sf"/>
</dbReference>
<keyword evidence="3" id="KW-0378">Hydrolase</keyword>
<feature type="domain" description="Fumarylacetoacetase N-terminal" evidence="2">
    <location>
        <begin position="1"/>
        <end position="77"/>
    </location>
</feature>
<proteinExistence type="predicted"/>
<dbReference type="Pfam" id="PF18288">
    <property type="entry name" value="FAA_hydro_N_2"/>
    <property type="match status" value="1"/>
</dbReference>
<dbReference type="Gene3D" id="3.90.850.10">
    <property type="entry name" value="Fumarylacetoacetase-like, C-terminal domain"/>
    <property type="match status" value="1"/>
</dbReference>
<accession>A0A250JHA7</accession>
<dbReference type="PANTHER" id="PTHR43211">
    <property type="entry name" value="FUMARYLACETOACETATE HYDROLASE"/>
    <property type="match status" value="1"/>
</dbReference>